<evidence type="ECO:0000313" key="2">
    <source>
        <dbReference type="Proteomes" id="UP000078542"/>
    </source>
</evidence>
<dbReference type="STRING" id="456900.A0A151I6S2"/>
<gene>
    <name evidence="1" type="ORF">ALC62_15635</name>
</gene>
<dbReference type="PANTHER" id="PTHR33053:SF24">
    <property type="entry name" value="TRANSPOSASE DOMAIN-CONTAINING PROTEIN"/>
    <property type="match status" value="1"/>
</dbReference>
<reference evidence="1 2" key="1">
    <citation type="submission" date="2016-03" db="EMBL/GenBank/DDBJ databases">
        <title>Cyphomyrmex costatus WGS genome.</title>
        <authorList>
            <person name="Nygaard S."/>
            <person name="Hu H."/>
            <person name="Boomsma J."/>
            <person name="Zhang G."/>
        </authorList>
    </citation>
    <scope>NUCLEOTIDE SEQUENCE [LARGE SCALE GENOMIC DNA]</scope>
    <source>
        <strain evidence="1">MS0001</strain>
        <tissue evidence="1">Whole body</tissue>
    </source>
</reference>
<organism evidence="1 2">
    <name type="scientific">Cyphomyrmex costatus</name>
    <dbReference type="NCBI Taxonomy" id="456900"/>
    <lineage>
        <taxon>Eukaryota</taxon>
        <taxon>Metazoa</taxon>
        <taxon>Ecdysozoa</taxon>
        <taxon>Arthropoda</taxon>
        <taxon>Hexapoda</taxon>
        <taxon>Insecta</taxon>
        <taxon>Pterygota</taxon>
        <taxon>Neoptera</taxon>
        <taxon>Endopterygota</taxon>
        <taxon>Hymenoptera</taxon>
        <taxon>Apocrita</taxon>
        <taxon>Aculeata</taxon>
        <taxon>Formicoidea</taxon>
        <taxon>Formicidae</taxon>
        <taxon>Myrmicinae</taxon>
        <taxon>Cyphomyrmex</taxon>
    </lineage>
</organism>
<dbReference type="Proteomes" id="UP000078542">
    <property type="component" value="Unassembled WGS sequence"/>
</dbReference>
<protein>
    <recommendedName>
        <fullName evidence="3">DUF4218 domain-containing protein</fullName>
    </recommendedName>
</protein>
<evidence type="ECO:0008006" key="3">
    <source>
        <dbReference type="Google" id="ProtNLM"/>
    </source>
</evidence>
<name>A0A151I6S2_9HYME</name>
<evidence type="ECO:0000313" key="1">
    <source>
        <dbReference type="EMBL" id="KYM93791.1"/>
    </source>
</evidence>
<sequence>MSTVPDGIIKVSINIDGLPLSKSSQKQLWPILGSVKPFKNVFVIGIYYGEEKPKDVNDFLKDFVIEAKQLCTEGIYIKDILLQCTIDSLICDMPAKSFVLCTKGHSGYSSCPSCIIEGLAVWDINGRVCFPQIRTHKRTDDDFINKTDDEYHNPRITSCLLEIPGFGPVTNVPTDPMYLLYLGIMRRMLNLLISGDLQYRLPNVEVERISSYLENEIALHIPNDFARKPRSLKFIKLWKATEFRQILLYTGPVALRSLHRDIYNHFVTLHVVVRIISDEKLFDLLDYAQELVEHFISSFQLLYGAHNVSSNVHQSEHLISYVKRFGQIQNFSAFIYENHMQIFKNLLRKPNQQLQQIVRRCAEQEKNRSVLTPLIPRVAEFSLNVKSAHGDGPLLFGCINPQYKVIKSSSTSLHAASCADNCCSLNDGTIILIQNIAYCSQRKIPVVIGNEFLIKENLFLVPCDSAILDIFLVYNLSHLKSWPLTNVDKKYMKLPYLDNKFAVLPLLHSD</sequence>
<dbReference type="EMBL" id="KQ978464">
    <property type="protein sequence ID" value="KYM93791.1"/>
    <property type="molecule type" value="Genomic_DNA"/>
</dbReference>
<dbReference type="AlphaFoldDB" id="A0A151I6S2"/>
<proteinExistence type="predicted"/>
<keyword evidence="2" id="KW-1185">Reference proteome</keyword>
<accession>A0A151I6S2</accession>
<dbReference type="PANTHER" id="PTHR33053">
    <property type="entry name" value="PROTEIN, PUTATIVE-RELATED"/>
    <property type="match status" value="1"/>
</dbReference>